<protein>
    <submittedName>
        <fullName evidence="1">Uncharacterized protein</fullName>
    </submittedName>
</protein>
<reference evidence="1" key="1">
    <citation type="submission" date="2014-11" db="EMBL/GenBank/DDBJ databases">
        <authorList>
            <person name="Amaro Gonzalez C."/>
        </authorList>
    </citation>
    <scope>NUCLEOTIDE SEQUENCE</scope>
</reference>
<reference evidence="1" key="2">
    <citation type="journal article" date="2015" name="Fish Shellfish Immunol.">
        <title>Early steps in the European eel (Anguilla anguilla)-Vibrio vulnificus interaction in the gills: Role of the RtxA13 toxin.</title>
        <authorList>
            <person name="Callol A."/>
            <person name="Pajuelo D."/>
            <person name="Ebbesson L."/>
            <person name="Teles M."/>
            <person name="MacKenzie S."/>
            <person name="Amaro C."/>
        </authorList>
    </citation>
    <scope>NUCLEOTIDE SEQUENCE</scope>
</reference>
<dbReference type="AlphaFoldDB" id="A0A0E9PIE8"/>
<dbReference type="EMBL" id="GBXM01104505">
    <property type="protein sequence ID" value="JAH04072.1"/>
    <property type="molecule type" value="Transcribed_RNA"/>
</dbReference>
<organism evidence="1">
    <name type="scientific">Anguilla anguilla</name>
    <name type="common">European freshwater eel</name>
    <name type="synonym">Muraena anguilla</name>
    <dbReference type="NCBI Taxonomy" id="7936"/>
    <lineage>
        <taxon>Eukaryota</taxon>
        <taxon>Metazoa</taxon>
        <taxon>Chordata</taxon>
        <taxon>Craniata</taxon>
        <taxon>Vertebrata</taxon>
        <taxon>Euteleostomi</taxon>
        <taxon>Actinopterygii</taxon>
        <taxon>Neopterygii</taxon>
        <taxon>Teleostei</taxon>
        <taxon>Anguilliformes</taxon>
        <taxon>Anguillidae</taxon>
        <taxon>Anguilla</taxon>
    </lineage>
</organism>
<accession>A0A0E9PIE8</accession>
<sequence>MRKLAVSNGQKAAELAESIIYRWERNSQDHIQYVNQSRNLNHTNK</sequence>
<name>A0A0E9PIE8_ANGAN</name>
<proteinExistence type="predicted"/>
<evidence type="ECO:0000313" key="1">
    <source>
        <dbReference type="EMBL" id="JAH04072.1"/>
    </source>
</evidence>